<dbReference type="PROSITE" id="PS50893">
    <property type="entry name" value="ABC_TRANSPORTER_2"/>
    <property type="match status" value="1"/>
</dbReference>
<organism evidence="9 10">
    <name type="scientific">Roseibium aggregatum</name>
    <dbReference type="NCBI Taxonomy" id="187304"/>
    <lineage>
        <taxon>Bacteria</taxon>
        <taxon>Pseudomonadati</taxon>
        <taxon>Pseudomonadota</taxon>
        <taxon>Alphaproteobacteria</taxon>
        <taxon>Hyphomicrobiales</taxon>
        <taxon>Stappiaceae</taxon>
        <taxon>Roseibium</taxon>
    </lineage>
</organism>
<keyword evidence="3" id="KW-1003">Cell membrane</keyword>
<keyword evidence="7" id="KW-0472">Membrane</keyword>
<evidence type="ECO:0000256" key="3">
    <source>
        <dbReference type="ARBA" id="ARBA00022475"/>
    </source>
</evidence>
<dbReference type="EMBL" id="JAEKJZ010000001">
    <property type="protein sequence ID" value="MBN9669046.1"/>
    <property type="molecule type" value="Genomic_DNA"/>
</dbReference>
<dbReference type="InterPro" id="IPR050086">
    <property type="entry name" value="MetN_ABC_transporter-like"/>
</dbReference>
<dbReference type="GO" id="GO:0016020">
    <property type="term" value="C:membrane"/>
    <property type="evidence" value="ECO:0007669"/>
    <property type="project" value="InterPro"/>
</dbReference>
<evidence type="ECO:0000313" key="10">
    <source>
        <dbReference type="Proteomes" id="UP000664096"/>
    </source>
</evidence>
<gene>
    <name evidence="9" type="primary">phnC</name>
    <name evidence="9" type="ORF">JF539_01775</name>
</gene>
<dbReference type="RefSeq" id="WP_207138597.1">
    <property type="nucleotide sequence ID" value="NZ_JAEKJZ010000001.1"/>
</dbReference>
<keyword evidence="5 9" id="KW-0067">ATP-binding</keyword>
<evidence type="ECO:0000259" key="8">
    <source>
        <dbReference type="PROSITE" id="PS50893"/>
    </source>
</evidence>
<dbReference type="SUPFAM" id="SSF52540">
    <property type="entry name" value="P-loop containing nucleoside triphosphate hydrolases"/>
    <property type="match status" value="1"/>
</dbReference>
<dbReference type="InterPro" id="IPR017871">
    <property type="entry name" value="ABC_transporter-like_CS"/>
</dbReference>
<accession>A0A939E8X6</accession>
<dbReference type="GO" id="GO:0005524">
    <property type="term" value="F:ATP binding"/>
    <property type="evidence" value="ECO:0007669"/>
    <property type="project" value="UniProtKB-KW"/>
</dbReference>
<dbReference type="SMART" id="SM00382">
    <property type="entry name" value="AAA"/>
    <property type="match status" value="1"/>
</dbReference>
<dbReference type="GO" id="GO:0015416">
    <property type="term" value="F:ABC-type phosphonate transporter activity"/>
    <property type="evidence" value="ECO:0007669"/>
    <property type="project" value="InterPro"/>
</dbReference>
<dbReference type="Gene3D" id="3.40.50.300">
    <property type="entry name" value="P-loop containing nucleotide triphosphate hydrolases"/>
    <property type="match status" value="1"/>
</dbReference>
<evidence type="ECO:0000256" key="5">
    <source>
        <dbReference type="ARBA" id="ARBA00022840"/>
    </source>
</evidence>
<name>A0A939E8X6_9HYPH</name>
<evidence type="ECO:0000256" key="2">
    <source>
        <dbReference type="ARBA" id="ARBA00022448"/>
    </source>
</evidence>
<feature type="domain" description="ABC transporter" evidence="8">
    <location>
        <begin position="4"/>
        <end position="252"/>
    </location>
</feature>
<evidence type="ECO:0000256" key="1">
    <source>
        <dbReference type="ARBA" id="ARBA00005417"/>
    </source>
</evidence>
<sequence>MTALRIRHVNKSFSRSAPVLNDINLSIAPGELVGLIGASGSGKSTLIRLISGFETIDRDEGEIEILGQKVQSGGKRLIAARNVRRDVGVIFQQFNLVNRLSLLTNVLLGRLGRVSRLRGTIGLFSIEDRIRALRALERVGIVDLARQRASTLSGGQQQRAAIARALTQEARLVLADEPIASLDPKSADVVMGLLCEINRRDKVTIVVSLHQIDYAFQYCSRILALKDGRIVHDGSPHDIGEEALRAIYGIEDTNARRALRPAKQDMAIAMPPETDAAGMRFPTKRRPETAL</sequence>
<evidence type="ECO:0000256" key="4">
    <source>
        <dbReference type="ARBA" id="ARBA00022741"/>
    </source>
</evidence>
<dbReference type="PANTHER" id="PTHR43166">
    <property type="entry name" value="AMINO ACID IMPORT ATP-BINDING PROTEIN"/>
    <property type="match status" value="1"/>
</dbReference>
<dbReference type="InterPro" id="IPR012693">
    <property type="entry name" value="ABC_transpr_PhnC"/>
</dbReference>
<dbReference type="Pfam" id="PF00005">
    <property type="entry name" value="ABC_tran"/>
    <property type="match status" value="1"/>
</dbReference>
<dbReference type="PROSITE" id="PS00211">
    <property type="entry name" value="ABC_TRANSPORTER_1"/>
    <property type="match status" value="1"/>
</dbReference>
<evidence type="ECO:0000256" key="7">
    <source>
        <dbReference type="ARBA" id="ARBA00023136"/>
    </source>
</evidence>
<evidence type="ECO:0000256" key="6">
    <source>
        <dbReference type="ARBA" id="ARBA00022967"/>
    </source>
</evidence>
<keyword evidence="2" id="KW-0813">Transport</keyword>
<dbReference type="Proteomes" id="UP000664096">
    <property type="component" value="Unassembled WGS sequence"/>
</dbReference>
<dbReference type="NCBIfam" id="TIGR02315">
    <property type="entry name" value="ABC_phnC"/>
    <property type="match status" value="1"/>
</dbReference>
<dbReference type="InterPro" id="IPR003593">
    <property type="entry name" value="AAA+_ATPase"/>
</dbReference>
<evidence type="ECO:0000313" key="9">
    <source>
        <dbReference type="EMBL" id="MBN9669046.1"/>
    </source>
</evidence>
<reference evidence="9" key="1">
    <citation type="submission" date="2020-12" db="EMBL/GenBank/DDBJ databases">
        <title>Oil enriched cultivation method for isolating marine PHA-producing bacteria.</title>
        <authorList>
            <person name="Zheng W."/>
            <person name="Yu S."/>
            <person name="Huang Y."/>
        </authorList>
    </citation>
    <scope>NUCLEOTIDE SEQUENCE</scope>
    <source>
        <strain evidence="9">SY-2-12</strain>
    </source>
</reference>
<comment type="caution">
    <text evidence="9">The sequence shown here is derived from an EMBL/GenBank/DDBJ whole genome shotgun (WGS) entry which is preliminary data.</text>
</comment>
<dbReference type="AlphaFoldDB" id="A0A939E8X6"/>
<dbReference type="CDD" id="cd03256">
    <property type="entry name" value="ABC_PhnC_transporter"/>
    <property type="match status" value="1"/>
</dbReference>
<proteinExistence type="inferred from homology"/>
<dbReference type="GO" id="GO:0016887">
    <property type="term" value="F:ATP hydrolysis activity"/>
    <property type="evidence" value="ECO:0007669"/>
    <property type="project" value="InterPro"/>
</dbReference>
<dbReference type="InterPro" id="IPR003439">
    <property type="entry name" value="ABC_transporter-like_ATP-bd"/>
</dbReference>
<comment type="similarity">
    <text evidence="1">Belongs to the ABC transporter superfamily.</text>
</comment>
<keyword evidence="4" id="KW-0547">Nucleotide-binding</keyword>
<protein>
    <submittedName>
        <fullName evidence="9">Phosphonate ABC transporter ATP-binding protein</fullName>
    </submittedName>
</protein>
<keyword evidence="6" id="KW-1278">Translocase</keyword>
<dbReference type="PANTHER" id="PTHR43166:SF6">
    <property type="entry name" value="PHOSPHONATES IMPORT ATP-BINDING PROTEIN PHNC"/>
    <property type="match status" value="1"/>
</dbReference>
<dbReference type="InterPro" id="IPR027417">
    <property type="entry name" value="P-loop_NTPase"/>
</dbReference>